<comment type="caution">
    <text evidence="2">The sequence shown here is derived from an EMBL/GenBank/DDBJ whole genome shotgun (WGS) entry which is preliminary data.</text>
</comment>
<evidence type="ECO:0000313" key="3">
    <source>
        <dbReference type="Proteomes" id="UP000054843"/>
    </source>
</evidence>
<name>A0A0V1N9Y7_9BILA</name>
<evidence type="ECO:0000256" key="1">
    <source>
        <dbReference type="SAM" id="MobiDB-lite"/>
    </source>
</evidence>
<protein>
    <submittedName>
        <fullName evidence="2">Uncharacterized protein</fullName>
    </submittedName>
</protein>
<dbReference type="AlphaFoldDB" id="A0A0V1N9Y7"/>
<dbReference type="EMBL" id="JYDO01000001">
    <property type="protein sequence ID" value="KRZ80797.1"/>
    <property type="molecule type" value="Genomic_DNA"/>
</dbReference>
<feature type="compositionally biased region" description="Polar residues" evidence="1">
    <location>
        <begin position="24"/>
        <end position="33"/>
    </location>
</feature>
<reference evidence="2 3" key="1">
    <citation type="submission" date="2015-01" db="EMBL/GenBank/DDBJ databases">
        <title>Evolution of Trichinella species and genotypes.</title>
        <authorList>
            <person name="Korhonen P.K."/>
            <person name="Edoardo P."/>
            <person name="Giuseppe L.R."/>
            <person name="Gasser R.B."/>
        </authorList>
    </citation>
    <scope>NUCLEOTIDE SEQUENCE [LARGE SCALE GENOMIC DNA]</scope>
    <source>
        <strain evidence="2">ISS1980</strain>
    </source>
</reference>
<organism evidence="2 3">
    <name type="scientific">Trichinella papuae</name>
    <dbReference type="NCBI Taxonomy" id="268474"/>
    <lineage>
        <taxon>Eukaryota</taxon>
        <taxon>Metazoa</taxon>
        <taxon>Ecdysozoa</taxon>
        <taxon>Nematoda</taxon>
        <taxon>Enoplea</taxon>
        <taxon>Dorylaimia</taxon>
        <taxon>Trichinellida</taxon>
        <taxon>Trichinellidae</taxon>
        <taxon>Trichinella</taxon>
    </lineage>
</organism>
<dbReference type="Proteomes" id="UP000054843">
    <property type="component" value="Unassembled WGS sequence"/>
</dbReference>
<sequence>MSAKRAESQKSNGDYQLTRENRRNSVLFQATLD</sequence>
<evidence type="ECO:0000313" key="2">
    <source>
        <dbReference type="EMBL" id="KRZ80797.1"/>
    </source>
</evidence>
<keyword evidence="3" id="KW-1185">Reference proteome</keyword>
<accession>A0A0V1N9Y7</accession>
<feature type="region of interest" description="Disordered" evidence="1">
    <location>
        <begin position="1"/>
        <end position="33"/>
    </location>
</feature>
<gene>
    <name evidence="2" type="ORF">T10_2037</name>
</gene>
<proteinExistence type="predicted"/>